<comment type="caution">
    <text evidence="3">The sequence shown here is derived from an EMBL/GenBank/DDBJ whole genome shotgun (WGS) entry which is preliminary data.</text>
</comment>
<sequence>MAIPALSRSDLSVNDFGRSILKPRWIFGFAVVLVTLITLFTHTTSHSVSGLVSSISSTKPASSTSSTSSKSSSSSGKAGLHYLIPATSSNRDFCKLLLSSTILDYPTPVLINWGAHEEANPYKQHLAKVETLLAYLKRLKPISKEDDLVLILDGYDVWFQLRPDVLLKRYFEMNANLDQRTIQAYGQDAFDRGDHRTTVIFGPDKICWPIDFSRPACWAVPHTGLSPTAFGPEENDERETHNEPRWLNSGTIMGPIQDMIDVFQATLDLIHYNHTTDSDQFYFANVFGDQEYARLSLDGELLENQSKERYREEFHVEEDPPRQIPEFDVGQRTEYHIGIDYFSAMFQTLAFYKQFLAWIRPSDSWATKEDENGDVTQERYGFKVAEDISKSLTPFAAFEASPPTSISNASVEYPKSWEDVSLCVNTVTDLAPVTLHFTGEKALRELWWDKLWFYEDGEELRKASLKMPDRPISEEPIAGKMWYKIESEDPEAGKGGAWADNGGWHSWTSLCKTYEDQIFPRKTIKKKGPHRRRPSLSFTYETAIFFADMDGPSSDVYLNPATNYWGCGTAFLSKKWLFSLDTGIDFEHGENLFLRGSQPLGRLVDRHLDISFFGTDAAAHTRRSVGCVARPGAVASTLHDLLRESVSHMRALEFASALALLYIKPAPRGSVIFPSSLWEFRLLPTEWINMSSQGVMSKLKRSLWQGNGPDYERVDLEDGFEKEHTNKRSSRHAKPVIITLAFLLTIFLFLTSGRKSTKPAVSLKETLPPAYLRMVYPARQADANFCKIILSGAILNYPEPMLIGFEGKNKHENTDSTLDLAERISQKTSILGIDKHLRNISATRDEDLVVIADGLNTWFQLRPQTLLDRYFESNRNADARIRKELGIMADTLKIHQTIIFGTQRDCSPWNAEDPACSAVPESSLPKDIYGPLTDVEAGEKQDRFTKHRPRYISPGFAIGPLGAMRKLYAEAAKRAMGDEHLQEGGKVLGQIFAEQEMARESHKAKPGSAFQGLSAWLSSFWESPSAVADRQAQQLKETDLSREFGIGLDYASGLAFEAAHADGDMEWVKFGDSASVHAANAKHGISDSRISNIGPDVGASLPPFWTYSHETLPSRSTPWTNVSLLTNVWTGVTPAIIQHDINNYKTDSLRESWWSNIWYQKYGRKMFDVHVQSPIGPVAISGYDAASRRQWWSAEDWKGGARNETRFWWRYEDVCGGTEQEVFRDKKGPWYLPSNH</sequence>
<dbReference type="PANTHER" id="PTHR36587">
    <property type="entry name" value="EXPRESSION SITE-ASSOCIATED GENE 3 (ESAG3)-LIKE PROTEIN"/>
    <property type="match status" value="1"/>
</dbReference>
<proteinExistence type="predicted"/>
<feature type="transmembrane region" description="Helical" evidence="2">
    <location>
        <begin position="25"/>
        <end position="43"/>
    </location>
</feature>
<dbReference type="CDD" id="cd22997">
    <property type="entry name" value="GT_LH"/>
    <property type="match status" value="2"/>
</dbReference>
<evidence type="ECO:0000256" key="1">
    <source>
        <dbReference type="SAM" id="MobiDB-lite"/>
    </source>
</evidence>
<accession>A0A4T0BUU7</accession>
<protein>
    <submittedName>
        <fullName evidence="3">Uncharacterized protein</fullName>
    </submittedName>
</protein>
<evidence type="ECO:0000256" key="2">
    <source>
        <dbReference type="SAM" id="Phobius"/>
    </source>
</evidence>
<evidence type="ECO:0000313" key="4">
    <source>
        <dbReference type="Proteomes" id="UP000308724"/>
    </source>
</evidence>
<dbReference type="PANTHER" id="PTHR36587:SF2">
    <property type="entry name" value="EXPRESSION SITE-ASSOCIATED GENE 3 (ESAG3)-LIKE PROTEIN"/>
    <property type="match status" value="1"/>
</dbReference>
<keyword evidence="2" id="KW-0812">Transmembrane</keyword>
<dbReference type="AlphaFoldDB" id="A0A4T0BUU7"/>
<feature type="region of interest" description="Disordered" evidence="1">
    <location>
        <begin position="53"/>
        <end position="77"/>
    </location>
</feature>
<gene>
    <name evidence="3" type="ORF">D6C78_03867</name>
</gene>
<keyword evidence="2" id="KW-0472">Membrane</keyword>
<keyword evidence="2" id="KW-1133">Transmembrane helix</keyword>
<dbReference type="EMBL" id="QZBZ01000059">
    <property type="protein sequence ID" value="TIA38660.1"/>
    <property type="molecule type" value="Genomic_DNA"/>
</dbReference>
<dbReference type="Proteomes" id="UP000308724">
    <property type="component" value="Unassembled WGS sequence"/>
</dbReference>
<name>A0A4T0BUU7_AURPU</name>
<evidence type="ECO:0000313" key="3">
    <source>
        <dbReference type="EMBL" id="TIA38660.1"/>
    </source>
</evidence>
<organism evidence="3 4">
    <name type="scientific">Aureobasidium pullulans</name>
    <name type="common">Black yeast</name>
    <name type="synonym">Pullularia pullulans</name>
    <dbReference type="NCBI Taxonomy" id="5580"/>
    <lineage>
        <taxon>Eukaryota</taxon>
        <taxon>Fungi</taxon>
        <taxon>Dikarya</taxon>
        <taxon>Ascomycota</taxon>
        <taxon>Pezizomycotina</taxon>
        <taxon>Dothideomycetes</taxon>
        <taxon>Dothideomycetidae</taxon>
        <taxon>Dothideales</taxon>
        <taxon>Saccotheciaceae</taxon>
        <taxon>Aureobasidium</taxon>
    </lineage>
</organism>
<reference evidence="3 4" key="1">
    <citation type="submission" date="2018-10" db="EMBL/GenBank/DDBJ databases">
        <title>Fifty Aureobasidium pullulans genomes reveal a recombining polyextremotolerant generalist.</title>
        <authorList>
            <person name="Gostincar C."/>
            <person name="Turk M."/>
            <person name="Zajc J."/>
            <person name="Gunde-Cimerman N."/>
        </authorList>
    </citation>
    <scope>NUCLEOTIDE SEQUENCE [LARGE SCALE GENOMIC DNA]</scope>
    <source>
        <strain evidence="3 4">EXF-1645</strain>
    </source>
</reference>